<dbReference type="Proteomes" id="UP000079169">
    <property type="component" value="Unplaced"/>
</dbReference>
<dbReference type="NCBIfam" id="TIGR01549">
    <property type="entry name" value="HAD-SF-IA-v1"/>
    <property type="match status" value="1"/>
</dbReference>
<accession>A0A3Q0IV24</accession>
<dbReference type="GO" id="GO:0050124">
    <property type="term" value="F:N-acylneuraminate-9-phosphatase activity"/>
    <property type="evidence" value="ECO:0007669"/>
    <property type="project" value="TreeGrafter"/>
</dbReference>
<dbReference type="GeneID" id="103510176"/>
<dbReference type="InterPro" id="IPR036412">
    <property type="entry name" value="HAD-like_sf"/>
</dbReference>
<dbReference type="InterPro" id="IPR051400">
    <property type="entry name" value="HAD-like_hydrolase"/>
</dbReference>
<keyword evidence="2" id="KW-0378">Hydrolase</keyword>
<evidence type="ECO:0000256" key="3">
    <source>
        <dbReference type="ARBA" id="ARBA00022842"/>
    </source>
</evidence>
<keyword evidence="3" id="KW-0460">Magnesium</keyword>
<dbReference type="KEGG" id="dci:103510176"/>
<dbReference type="PANTHER" id="PTHR46470">
    <property type="entry name" value="N-ACYLNEURAMINATE-9-PHOSPHATASE"/>
    <property type="match status" value="1"/>
</dbReference>
<dbReference type="GO" id="GO:0046380">
    <property type="term" value="P:N-acetylneuraminate biosynthetic process"/>
    <property type="evidence" value="ECO:0007669"/>
    <property type="project" value="TreeGrafter"/>
</dbReference>
<evidence type="ECO:0000313" key="6">
    <source>
        <dbReference type="RefSeq" id="XP_026680100.1"/>
    </source>
</evidence>
<dbReference type="Pfam" id="PF13419">
    <property type="entry name" value="HAD_2"/>
    <property type="match status" value="1"/>
</dbReference>
<comment type="cofactor">
    <cofactor evidence="1">
        <name>Mg(2+)</name>
        <dbReference type="ChEBI" id="CHEBI:18420"/>
    </cofactor>
</comment>
<reference evidence="5 6" key="1">
    <citation type="submission" date="2025-04" db="UniProtKB">
        <authorList>
            <consortium name="RefSeq"/>
        </authorList>
    </citation>
    <scope>IDENTIFICATION</scope>
</reference>
<dbReference type="Gene3D" id="3.40.50.1000">
    <property type="entry name" value="HAD superfamily/HAD-like"/>
    <property type="match status" value="1"/>
</dbReference>
<dbReference type="AlphaFoldDB" id="A0A3Q0IV24"/>
<evidence type="ECO:0000256" key="2">
    <source>
        <dbReference type="ARBA" id="ARBA00022801"/>
    </source>
</evidence>
<dbReference type="InterPro" id="IPR023214">
    <property type="entry name" value="HAD_sf"/>
</dbReference>
<gene>
    <name evidence="5 6" type="primary">LOC103510176</name>
</gene>
<evidence type="ECO:0000313" key="5">
    <source>
        <dbReference type="RefSeq" id="XP_026680099.1"/>
    </source>
</evidence>
<dbReference type="PANTHER" id="PTHR46470:SF3">
    <property type="entry name" value="N-ACYLNEURAMINATE-9-PHOSPHATASE"/>
    <property type="match status" value="1"/>
</dbReference>
<dbReference type="InterPro" id="IPR041492">
    <property type="entry name" value="HAD_2"/>
</dbReference>
<proteinExistence type="predicted"/>
<keyword evidence="4" id="KW-1185">Reference proteome</keyword>
<dbReference type="STRING" id="121845.A0A3Q0IV24"/>
<organism evidence="4 5">
    <name type="scientific">Diaphorina citri</name>
    <name type="common">Asian citrus psyllid</name>
    <dbReference type="NCBI Taxonomy" id="121845"/>
    <lineage>
        <taxon>Eukaryota</taxon>
        <taxon>Metazoa</taxon>
        <taxon>Ecdysozoa</taxon>
        <taxon>Arthropoda</taxon>
        <taxon>Hexapoda</taxon>
        <taxon>Insecta</taxon>
        <taxon>Pterygota</taxon>
        <taxon>Neoptera</taxon>
        <taxon>Paraneoptera</taxon>
        <taxon>Hemiptera</taxon>
        <taxon>Sternorrhyncha</taxon>
        <taxon>Psylloidea</taxon>
        <taxon>Psyllidae</taxon>
        <taxon>Diaphorininae</taxon>
        <taxon>Diaphorina</taxon>
    </lineage>
</organism>
<dbReference type="PaxDb" id="121845-A0A3Q0IV24"/>
<evidence type="ECO:0000256" key="1">
    <source>
        <dbReference type="ARBA" id="ARBA00001946"/>
    </source>
</evidence>
<dbReference type="RefSeq" id="XP_026680099.1">
    <property type="nucleotide sequence ID" value="XM_026824298.1"/>
</dbReference>
<dbReference type="RefSeq" id="XP_026680100.1">
    <property type="nucleotide sequence ID" value="XM_026824299.1"/>
</dbReference>
<evidence type="ECO:0000313" key="4">
    <source>
        <dbReference type="Proteomes" id="UP000079169"/>
    </source>
</evidence>
<name>A0A3Q0IV24_DIACI</name>
<dbReference type="InterPro" id="IPR006439">
    <property type="entry name" value="HAD-SF_hydro_IA"/>
</dbReference>
<dbReference type="SUPFAM" id="SSF56784">
    <property type="entry name" value="HAD-like"/>
    <property type="match status" value="1"/>
</dbReference>
<sequence>MKPSKSVLSLLKRLREHYTLVLITNGTSEHQWEKIRMLKMRKYFDCVLVSGDLPWEKPNPCIFYKACQSVSVKPCECIMIGDKIETDILGGIQANLGGTILLSSSGKKMATSRPHHVIQDILDLGALIPSPSQAHSKVNASLMDLDESSCSSNASR</sequence>
<protein>
    <submittedName>
        <fullName evidence="5 6">N-acylneuraminate-9-phosphatase</fullName>
    </submittedName>
</protein>